<dbReference type="EMBL" id="MU001492">
    <property type="protein sequence ID" value="KAF2451163.1"/>
    <property type="molecule type" value="Genomic_DNA"/>
</dbReference>
<evidence type="ECO:0000313" key="1">
    <source>
        <dbReference type="EMBL" id="KAF2451163.1"/>
    </source>
</evidence>
<accession>A0A9P4UIZ9</accession>
<protein>
    <submittedName>
        <fullName evidence="1">Uncharacterized protein</fullName>
    </submittedName>
</protein>
<dbReference type="AlphaFoldDB" id="A0A9P4UIZ9"/>
<name>A0A9P4UIZ9_9PLEO</name>
<organism evidence="1 2">
    <name type="scientific">Karstenula rhodostoma CBS 690.94</name>
    <dbReference type="NCBI Taxonomy" id="1392251"/>
    <lineage>
        <taxon>Eukaryota</taxon>
        <taxon>Fungi</taxon>
        <taxon>Dikarya</taxon>
        <taxon>Ascomycota</taxon>
        <taxon>Pezizomycotina</taxon>
        <taxon>Dothideomycetes</taxon>
        <taxon>Pleosporomycetidae</taxon>
        <taxon>Pleosporales</taxon>
        <taxon>Massarineae</taxon>
        <taxon>Didymosphaeriaceae</taxon>
        <taxon>Karstenula</taxon>
    </lineage>
</organism>
<reference evidence="1" key="1">
    <citation type="journal article" date="2020" name="Stud. Mycol.">
        <title>101 Dothideomycetes genomes: a test case for predicting lifestyles and emergence of pathogens.</title>
        <authorList>
            <person name="Haridas S."/>
            <person name="Albert R."/>
            <person name="Binder M."/>
            <person name="Bloem J."/>
            <person name="Labutti K."/>
            <person name="Salamov A."/>
            <person name="Andreopoulos B."/>
            <person name="Baker S."/>
            <person name="Barry K."/>
            <person name="Bills G."/>
            <person name="Bluhm B."/>
            <person name="Cannon C."/>
            <person name="Castanera R."/>
            <person name="Culley D."/>
            <person name="Daum C."/>
            <person name="Ezra D."/>
            <person name="Gonzalez J."/>
            <person name="Henrissat B."/>
            <person name="Kuo A."/>
            <person name="Liang C."/>
            <person name="Lipzen A."/>
            <person name="Lutzoni F."/>
            <person name="Magnuson J."/>
            <person name="Mondo S."/>
            <person name="Nolan M."/>
            <person name="Ohm R."/>
            <person name="Pangilinan J."/>
            <person name="Park H.-J."/>
            <person name="Ramirez L."/>
            <person name="Alfaro M."/>
            <person name="Sun H."/>
            <person name="Tritt A."/>
            <person name="Yoshinaga Y."/>
            <person name="Zwiers L.-H."/>
            <person name="Turgeon B."/>
            <person name="Goodwin S."/>
            <person name="Spatafora J."/>
            <person name="Crous P."/>
            <person name="Grigoriev I."/>
        </authorList>
    </citation>
    <scope>NUCLEOTIDE SEQUENCE</scope>
    <source>
        <strain evidence="1">CBS 690.94</strain>
    </source>
</reference>
<keyword evidence="2" id="KW-1185">Reference proteome</keyword>
<gene>
    <name evidence="1" type="ORF">P171DRAFT_437946</name>
</gene>
<evidence type="ECO:0000313" key="2">
    <source>
        <dbReference type="Proteomes" id="UP000799764"/>
    </source>
</evidence>
<comment type="caution">
    <text evidence="1">The sequence shown here is derived from an EMBL/GenBank/DDBJ whole genome shotgun (WGS) entry which is preliminary data.</text>
</comment>
<proteinExistence type="predicted"/>
<dbReference type="Proteomes" id="UP000799764">
    <property type="component" value="Unassembled WGS sequence"/>
</dbReference>
<sequence>MPISIPDAVSTLATIFGPKPIGTITKDLKYITTCFKVDGADSVSVNSAALSGYISPFLNSDPNPVEQLFRSTVSYHLEIHSISIPLNPIILVLGTAALAGVNYLGSFTNVMDKNSSIVQRVLLRFTVLFSMTC</sequence>